<accession>A0A0K2TKH8</accession>
<sequence>QFVECFGGKQLSCLDVSFDQLQSAVTSEKGEKEISTDTDKNDSDVDLQFYSECNNNLQL</sequence>
<reference evidence="1" key="1">
    <citation type="submission" date="2014-05" db="EMBL/GenBank/DDBJ databases">
        <authorList>
            <person name="Chronopoulou M."/>
        </authorList>
    </citation>
    <scope>NUCLEOTIDE SEQUENCE</scope>
    <source>
        <tissue evidence="1">Whole organism</tissue>
    </source>
</reference>
<protein>
    <submittedName>
        <fullName evidence="1">Uncharacterized protein</fullName>
    </submittedName>
</protein>
<dbReference type="AlphaFoldDB" id="A0A0K2TKH8"/>
<feature type="non-terminal residue" evidence="1">
    <location>
        <position position="1"/>
    </location>
</feature>
<dbReference type="EMBL" id="HACA01008791">
    <property type="protein sequence ID" value="CDW26152.1"/>
    <property type="molecule type" value="Transcribed_RNA"/>
</dbReference>
<organism evidence="1">
    <name type="scientific">Lepeophtheirus salmonis</name>
    <name type="common">Salmon louse</name>
    <name type="synonym">Caligus salmonis</name>
    <dbReference type="NCBI Taxonomy" id="72036"/>
    <lineage>
        <taxon>Eukaryota</taxon>
        <taxon>Metazoa</taxon>
        <taxon>Ecdysozoa</taxon>
        <taxon>Arthropoda</taxon>
        <taxon>Crustacea</taxon>
        <taxon>Multicrustacea</taxon>
        <taxon>Hexanauplia</taxon>
        <taxon>Copepoda</taxon>
        <taxon>Siphonostomatoida</taxon>
        <taxon>Caligidae</taxon>
        <taxon>Lepeophtheirus</taxon>
    </lineage>
</organism>
<evidence type="ECO:0000313" key="1">
    <source>
        <dbReference type="EMBL" id="CDW26152.1"/>
    </source>
</evidence>
<name>A0A0K2TKH8_LEPSM</name>
<proteinExistence type="predicted"/>